<accession>A0ABQ9Y999</accession>
<gene>
    <name evidence="1" type="ORF">BLNAU_4832</name>
</gene>
<name>A0ABQ9Y999_9EUKA</name>
<protein>
    <submittedName>
        <fullName evidence="1">Uncharacterized protein</fullName>
    </submittedName>
</protein>
<evidence type="ECO:0000313" key="2">
    <source>
        <dbReference type="Proteomes" id="UP001281761"/>
    </source>
</evidence>
<dbReference type="EMBL" id="JARBJD010000024">
    <property type="protein sequence ID" value="KAK2960279.1"/>
    <property type="molecule type" value="Genomic_DNA"/>
</dbReference>
<keyword evidence="2" id="KW-1185">Reference proteome</keyword>
<comment type="caution">
    <text evidence="1">The sequence shown here is derived from an EMBL/GenBank/DDBJ whole genome shotgun (WGS) entry which is preliminary data.</text>
</comment>
<evidence type="ECO:0000313" key="1">
    <source>
        <dbReference type="EMBL" id="KAK2960279.1"/>
    </source>
</evidence>
<sequence length="131" mass="15194">MMCPTTSVTCSKHNAVTDERRGDWRKRGDSNVRMIVFWQFSGEEVGRGQLPLHTQSPNIPLPFADHIHPRFTIHPNIHHFVEHIHNPPLIPKRGEATCCSVEDGQRVNRHYRQLRRAADNDDQSKHFCELP</sequence>
<organism evidence="1 2">
    <name type="scientific">Blattamonas nauphoetae</name>
    <dbReference type="NCBI Taxonomy" id="2049346"/>
    <lineage>
        <taxon>Eukaryota</taxon>
        <taxon>Metamonada</taxon>
        <taxon>Preaxostyla</taxon>
        <taxon>Oxymonadida</taxon>
        <taxon>Blattamonas</taxon>
    </lineage>
</organism>
<dbReference type="Proteomes" id="UP001281761">
    <property type="component" value="Unassembled WGS sequence"/>
</dbReference>
<reference evidence="1 2" key="1">
    <citation type="journal article" date="2022" name="bioRxiv">
        <title>Genomics of Preaxostyla Flagellates Illuminates Evolutionary Transitions and the Path Towards Mitochondrial Loss.</title>
        <authorList>
            <person name="Novak L.V.F."/>
            <person name="Treitli S.C."/>
            <person name="Pyrih J."/>
            <person name="Halakuc P."/>
            <person name="Pipaliya S.V."/>
            <person name="Vacek V."/>
            <person name="Brzon O."/>
            <person name="Soukal P."/>
            <person name="Eme L."/>
            <person name="Dacks J.B."/>
            <person name="Karnkowska A."/>
            <person name="Elias M."/>
            <person name="Hampl V."/>
        </authorList>
    </citation>
    <scope>NUCLEOTIDE SEQUENCE [LARGE SCALE GENOMIC DNA]</scope>
    <source>
        <strain evidence="1">NAU3</strain>
        <tissue evidence="1">Gut</tissue>
    </source>
</reference>
<proteinExistence type="predicted"/>